<dbReference type="InterPro" id="IPR014942">
    <property type="entry name" value="AbiEii"/>
</dbReference>
<evidence type="ECO:0000313" key="1">
    <source>
        <dbReference type="EMBL" id="RLE53577.1"/>
    </source>
</evidence>
<sequence>MDLDFTFLDQEVFEGLSHKGIRKILSKKVNEIGELFEEVARKRNLDFKCDKGNRKYVELGGSNKFVTFKLWYPSIAELVTFIKIQINFLEKIVFPVKKVRLKSICPDSRELSFLFPEYYNEYRASIPFKVYDVREILCEKLELLRRETS</sequence>
<comment type="caution">
    <text evidence="1">The sequence shown here is derived from an EMBL/GenBank/DDBJ whole genome shotgun (WGS) entry which is preliminary data.</text>
</comment>
<dbReference type="AlphaFoldDB" id="A0A497F2A0"/>
<name>A0A497F2A0_9CREN</name>
<reference evidence="1 2" key="1">
    <citation type="submission" date="2018-06" db="EMBL/GenBank/DDBJ databases">
        <title>Extensive metabolic versatility and redundancy in microbially diverse, dynamic hydrothermal sediments.</title>
        <authorList>
            <person name="Dombrowski N."/>
            <person name="Teske A."/>
            <person name="Baker B.J."/>
        </authorList>
    </citation>
    <scope>NUCLEOTIDE SEQUENCE [LARGE SCALE GENOMIC DNA]</scope>
    <source>
        <strain evidence="1">B20_G2</strain>
    </source>
</reference>
<dbReference type="Proteomes" id="UP000269499">
    <property type="component" value="Unassembled WGS sequence"/>
</dbReference>
<organism evidence="1 2">
    <name type="scientific">Thermoproteota archaeon</name>
    <dbReference type="NCBI Taxonomy" id="2056631"/>
    <lineage>
        <taxon>Archaea</taxon>
        <taxon>Thermoproteota</taxon>
    </lineage>
</organism>
<proteinExistence type="predicted"/>
<dbReference type="Pfam" id="PF08843">
    <property type="entry name" value="AbiEii"/>
    <property type="match status" value="1"/>
</dbReference>
<evidence type="ECO:0000313" key="2">
    <source>
        <dbReference type="Proteomes" id="UP000269499"/>
    </source>
</evidence>
<gene>
    <name evidence="1" type="ORF">DRJ26_03180</name>
</gene>
<dbReference type="EMBL" id="QMRA01000060">
    <property type="protein sequence ID" value="RLE53577.1"/>
    <property type="molecule type" value="Genomic_DNA"/>
</dbReference>
<accession>A0A497F2A0</accession>
<protein>
    <submittedName>
        <fullName evidence="1">Uncharacterized protein</fullName>
    </submittedName>
</protein>